<reference evidence="2" key="1">
    <citation type="submission" date="2023-10" db="EMBL/GenBank/DDBJ databases">
        <authorList>
            <person name="Chen Y."/>
            <person name="Shah S."/>
            <person name="Dougan E. K."/>
            <person name="Thang M."/>
            <person name="Chan C."/>
        </authorList>
    </citation>
    <scope>NUCLEOTIDE SEQUENCE [LARGE SCALE GENOMIC DNA]</scope>
</reference>
<dbReference type="InterPro" id="IPR026983">
    <property type="entry name" value="DHC"/>
</dbReference>
<name>A0ABN9SR04_9DINO</name>
<organism evidence="2 3">
    <name type="scientific">Prorocentrum cordatum</name>
    <dbReference type="NCBI Taxonomy" id="2364126"/>
    <lineage>
        <taxon>Eukaryota</taxon>
        <taxon>Sar</taxon>
        <taxon>Alveolata</taxon>
        <taxon>Dinophyceae</taxon>
        <taxon>Prorocentrales</taxon>
        <taxon>Prorocentraceae</taxon>
        <taxon>Prorocentrum</taxon>
    </lineage>
</organism>
<dbReference type="InterPro" id="IPR041228">
    <property type="entry name" value="Dynein_C"/>
</dbReference>
<evidence type="ECO:0000313" key="2">
    <source>
        <dbReference type="EMBL" id="CAK0834362.1"/>
    </source>
</evidence>
<comment type="caution">
    <text evidence="2">The sequence shown here is derived from an EMBL/GenBank/DDBJ whole genome shotgun (WGS) entry which is preliminary data.</text>
</comment>
<accession>A0ABN9SR04</accession>
<dbReference type="EMBL" id="CAUYUJ010012647">
    <property type="protein sequence ID" value="CAK0834362.1"/>
    <property type="molecule type" value="Genomic_DNA"/>
</dbReference>
<dbReference type="Pfam" id="PF18199">
    <property type="entry name" value="Dynein_C"/>
    <property type="match status" value="1"/>
</dbReference>
<dbReference type="PANTHER" id="PTHR46961:SF3">
    <property type="entry name" value="AAA+ ATPASE DOMAIN-CONTAINING PROTEIN"/>
    <property type="match status" value="1"/>
</dbReference>
<feature type="domain" description="Dynein heavy chain C-terminal" evidence="1">
    <location>
        <begin position="12"/>
        <end position="103"/>
    </location>
</feature>
<protein>
    <recommendedName>
        <fullName evidence="1">Dynein heavy chain C-terminal domain-containing protein</fullName>
    </recommendedName>
</protein>
<sequence length="107" mass="11976">GPGRRASMSTALFMDGAAWDFDEMVMADQEFGVMYVRAPVINFIPYQDKQRNDEKFLMPIYKTSVRAGTLSTTGHSTNFVLSIEVDTNEAPSYWILKGAALLTMLND</sequence>
<evidence type="ECO:0000313" key="3">
    <source>
        <dbReference type="Proteomes" id="UP001189429"/>
    </source>
</evidence>
<gene>
    <name evidence="2" type="ORF">PCOR1329_LOCUS31803</name>
</gene>
<evidence type="ECO:0000259" key="1">
    <source>
        <dbReference type="Pfam" id="PF18199"/>
    </source>
</evidence>
<proteinExistence type="predicted"/>
<keyword evidence="3" id="KW-1185">Reference proteome</keyword>
<dbReference type="Proteomes" id="UP001189429">
    <property type="component" value="Unassembled WGS sequence"/>
</dbReference>
<feature type="non-terminal residue" evidence="2">
    <location>
        <position position="1"/>
    </location>
</feature>
<dbReference type="InterPro" id="IPR043160">
    <property type="entry name" value="Dynein_C_barrel"/>
</dbReference>
<dbReference type="Gene3D" id="3.10.490.20">
    <property type="match status" value="1"/>
</dbReference>
<dbReference type="PANTHER" id="PTHR46961">
    <property type="entry name" value="DYNEIN HEAVY CHAIN 1, AXONEMAL-LIKE PROTEIN"/>
    <property type="match status" value="1"/>
</dbReference>